<dbReference type="AlphaFoldDB" id="M0MET9"/>
<dbReference type="RefSeq" id="WP_006078280.1">
    <property type="nucleotide sequence ID" value="NZ_AOMD01000025.1"/>
</dbReference>
<keyword evidence="2" id="KW-1185">Reference proteome</keyword>
<organism evidence="1 2">
    <name type="scientific">Halococcus saccharolyticus DSM 5350</name>
    <dbReference type="NCBI Taxonomy" id="1227455"/>
    <lineage>
        <taxon>Archaea</taxon>
        <taxon>Methanobacteriati</taxon>
        <taxon>Methanobacteriota</taxon>
        <taxon>Stenosarchaea group</taxon>
        <taxon>Halobacteria</taxon>
        <taxon>Halobacteriales</taxon>
        <taxon>Halococcaceae</taxon>
        <taxon>Halococcus</taxon>
    </lineage>
</organism>
<dbReference type="InParanoid" id="M0MET9"/>
<sequence>MSTGERWTITYRVDVGGTPYAGSVTVSNMGMSDDAARQYAANHLLDTTLLVDATAAGFDAGDIEVQYRRVAGGREQAVACDECGGPVEHADHALARCEACFGHAQLEGRR</sequence>
<protein>
    <submittedName>
        <fullName evidence="1">Uncharacterized protein</fullName>
    </submittedName>
</protein>
<dbReference type="Proteomes" id="UP000011669">
    <property type="component" value="Unassembled WGS sequence"/>
</dbReference>
<reference evidence="1 2" key="1">
    <citation type="journal article" date="2014" name="PLoS Genet.">
        <title>Phylogenetically driven sequencing of extremely halophilic archaea reveals strategies for static and dynamic osmo-response.</title>
        <authorList>
            <person name="Becker E.A."/>
            <person name="Seitzer P.M."/>
            <person name="Tritt A."/>
            <person name="Larsen D."/>
            <person name="Krusor M."/>
            <person name="Yao A.I."/>
            <person name="Wu D."/>
            <person name="Madern D."/>
            <person name="Eisen J.A."/>
            <person name="Darling A.E."/>
            <person name="Facciotti M.T."/>
        </authorList>
    </citation>
    <scope>NUCLEOTIDE SEQUENCE [LARGE SCALE GENOMIC DNA]</scope>
    <source>
        <strain evidence="1 2">DSM 5350</strain>
    </source>
</reference>
<proteinExistence type="predicted"/>
<dbReference type="STRING" id="1227455.C449_12093"/>
<dbReference type="EMBL" id="AOMD01000025">
    <property type="protein sequence ID" value="EMA44267.1"/>
    <property type="molecule type" value="Genomic_DNA"/>
</dbReference>
<evidence type="ECO:0000313" key="2">
    <source>
        <dbReference type="Proteomes" id="UP000011669"/>
    </source>
</evidence>
<comment type="caution">
    <text evidence="1">The sequence shown here is derived from an EMBL/GenBank/DDBJ whole genome shotgun (WGS) entry which is preliminary data.</text>
</comment>
<dbReference type="PATRIC" id="fig|1227455.4.peg.2476"/>
<evidence type="ECO:0000313" key="1">
    <source>
        <dbReference type="EMBL" id="EMA44267.1"/>
    </source>
</evidence>
<gene>
    <name evidence="1" type="ORF">C449_12093</name>
</gene>
<accession>M0MET9</accession>
<name>M0MET9_9EURY</name>